<dbReference type="InterPro" id="IPR036291">
    <property type="entry name" value="NAD(P)-bd_dom_sf"/>
</dbReference>
<evidence type="ECO:0000313" key="2">
    <source>
        <dbReference type="EMBL" id="KAK3891141.1"/>
    </source>
</evidence>
<keyword evidence="1" id="KW-0560">Oxidoreductase</keyword>
<dbReference type="PANTHER" id="PTHR43157:SF31">
    <property type="entry name" value="PHOSPHATIDYLINOSITOL-GLYCAN BIOSYNTHESIS CLASS F PROTEIN"/>
    <property type="match status" value="1"/>
</dbReference>
<evidence type="ECO:0000313" key="3">
    <source>
        <dbReference type="Proteomes" id="UP001286313"/>
    </source>
</evidence>
<dbReference type="Pfam" id="PF00106">
    <property type="entry name" value="adh_short"/>
    <property type="match status" value="1"/>
</dbReference>
<reference evidence="2" key="1">
    <citation type="submission" date="2023-10" db="EMBL/GenBank/DDBJ databases">
        <title>Genome assemblies of two species of porcelain crab, Petrolisthes cinctipes and Petrolisthes manimaculis (Anomura: Porcellanidae).</title>
        <authorList>
            <person name="Angst P."/>
        </authorList>
    </citation>
    <scope>NUCLEOTIDE SEQUENCE</scope>
    <source>
        <strain evidence="2">PB745_01</strain>
        <tissue evidence="2">Gill</tissue>
    </source>
</reference>
<evidence type="ECO:0008006" key="4">
    <source>
        <dbReference type="Google" id="ProtNLM"/>
    </source>
</evidence>
<accession>A0AAE1KZL1</accession>
<gene>
    <name evidence="2" type="ORF">Pcinc_004932</name>
</gene>
<dbReference type="AlphaFoldDB" id="A0AAE1KZL1"/>
<proteinExistence type="predicted"/>
<dbReference type="InterPro" id="IPR002347">
    <property type="entry name" value="SDR_fam"/>
</dbReference>
<dbReference type="CDD" id="cd05327">
    <property type="entry name" value="retinol-DH_like_SDR_c_like"/>
    <property type="match status" value="1"/>
</dbReference>
<dbReference type="EMBL" id="JAWQEG010000365">
    <property type="protein sequence ID" value="KAK3891141.1"/>
    <property type="molecule type" value="Genomic_DNA"/>
</dbReference>
<dbReference type="PANTHER" id="PTHR43157">
    <property type="entry name" value="PHOSPHATIDYLINOSITOL-GLYCAN BIOSYNTHESIS CLASS F PROTEIN-RELATED"/>
    <property type="match status" value="1"/>
</dbReference>
<keyword evidence="3" id="KW-1185">Reference proteome</keyword>
<dbReference type="SUPFAM" id="SSF51735">
    <property type="entry name" value="NAD(P)-binding Rossmann-fold domains"/>
    <property type="match status" value="1"/>
</dbReference>
<dbReference type="PRINTS" id="PR00081">
    <property type="entry name" value="GDHRDH"/>
</dbReference>
<evidence type="ECO:0000256" key="1">
    <source>
        <dbReference type="ARBA" id="ARBA00023002"/>
    </source>
</evidence>
<dbReference type="GO" id="GO:0016491">
    <property type="term" value="F:oxidoreductase activity"/>
    <property type="evidence" value="ECO:0007669"/>
    <property type="project" value="UniProtKB-KW"/>
</dbReference>
<comment type="caution">
    <text evidence="2">The sequence shown here is derived from an EMBL/GenBank/DDBJ whole genome shotgun (WGS) entry which is preliminary data.</text>
</comment>
<dbReference type="Gene3D" id="3.40.50.720">
    <property type="entry name" value="NAD(P)-binding Rossmann-like Domain"/>
    <property type="match status" value="2"/>
</dbReference>
<protein>
    <recommendedName>
        <fullName evidence="4">Retinol dehydrogenase 14</fullName>
    </recommendedName>
</protein>
<sequence length="480" mass="54164">MRCLHSTRYISKPVHQHQPTLLSRTSPTTTITTTNTTSTITITSGILCELEDLVEDFPRRPKDYKTTKNYRREKDVGLPATRTYIINFFYYVCEELCWNLTILPALSPTPSVYRPPGYYYWRQCSGVRMLFEVLVTLVVLVVSVRVWNLTTSGRCHSTRSMKGKTVIVTGGSAGIGLHTAEDLVRRGARVILACRNLEKAYKVAAQLKAKASQGGEVAVRRLDTSDLNSVRTFAKEILDTEKHIHVLINNAGILEPPEKVMTNEGLELTMATNHFGHFLLTNLLLERLKQSAPSRIVNVSSLFHTLVSSLDLNSLNFEKEVYRRRVPYNRSKLCNVLFSLELARRLEGSGVTANSLHPGYVKTDILVPYHTIRGMIMKLLFILWAKDSELGAQTNIYLAVSEEVEGVSGQYFIDCKDSELGAQTNIYLAVSEEVEGVSGQYFIDCKEVKTSKLARDKDLAKRLWEVSEKAVKLRPEEKFC</sequence>
<organism evidence="2 3">
    <name type="scientific">Petrolisthes cinctipes</name>
    <name type="common">Flat porcelain crab</name>
    <dbReference type="NCBI Taxonomy" id="88211"/>
    <lineage>
        <taxon>Eukaryota</taxon>
        <taxon>Metazoa</taxon>
        <taxon>Ecdysozoa</taxon>
        <taxon>Arthropoda</taxon>
        <taxon>Crustacea</taxon>
        <taxon>Multicrustacea</taxon>
        <taxon>Malacostraca</taxon>
        <taxon>Eumalacostraca</taxon>
        <taxon>Eucarida</taxon>
        <taxon>Decapoda</taxon>
        <taxon>Pleocyemata</taxon>
        <taxon>Anomura</taxon>
        <taxon>Galatheoidea</taxon>
        <taxon>Porcellanidae</taxon>
        <taxon>Petrolisthes</taxon>
    </lineage>
</organism>
<dbReference type="Proteomes" id="UP001286313">
    <property type="component" value="Unassembled WGS sequence"/>
</dbReference>
<name>A0AAE1KZL1_PETCI</name>